<organism evidence="2 3">
    <name type="scientific">Symbiodinium microadriaticum</name>
    <name type="common">Dinoflagellate</name>
    <name type="synonym">Zooxanthella microadriatica</name>
    <dbReference type="NCBI Taxonomy" id="2951"/>
    <lineage>
        <taxon>Eukaryota</taxon>
        <taxon>Sar</taxon>
        <taxon>Alveolata</taxon>
        <taxon>Dinophyceae</taxon>
        <taxon>Suessiales</taxon>
        <taxon>Symbiodiniaceae</taxon>
        <taxon>Symbiodinium</taxon>
    </lineage>
</organism>
<feature type="region of interest" description="Disordered" evidence="1">
    <location>
        <begin position="163"/>
        <end position="195"/>
    </location>
</feature>
<evidence type="ECO:0000256" key="1">
    <source>
        <dbReference type="SAM" id="MobiDB-lite"/>
    </source>
</evidence>
<dbReference type="EMBL" id="LSRX01001738">
    <property type="protein sequence ID" value="OLP77609.1"/>
    <property type="molecule type" value="Genomic_DNA"/>
</dbReference>
<name>A0A1Q9C3W7_SYMMI</name>
<keyword evidence="3" id="KW-1185">Reference proteome</keyword>
<sequence length="304" mass="33489">MRLGYVTATCSATKWAPARSAPAVAAEGHAEVFRKGADMPLANFLLPNSRGGEVPALPTCNSMGREEKHLIEASETPKKDAVFQKKPNFTSSKEWYGAPENGLVFHTFATQDLVQTQGRSKRQLFNPTNSRNHKPLLVTRKAQAEALAVENFMVKQARRPPMLRSAPADNVASQADERARRPPMLRSAPADNVASQADERVATAKRASCFGLVITLRNRVEAFFCKQGGSGHFLMQQARRPPMLRSAPADNVASQADERAEVRGIGKGFRHYKRAWRDGWELVRPVQTKAMTDVKDLASAQAVL</sequence>
<protein>
    <submittedName>
        <fullName evidence="2">Uncharacterized protein</fullName>
    </submittedName>
</protein>
<dbReference type="AlphaFoldDB" id="A0A1Q9C3W7"/>
<reference evidence="2 3" key="1">
    <citation type="submission" date="2016-02" db="EMBL/GenBank/DDBJ databases">
        <title>Genome analysis of coral dinoflagellate symbionts highlights evolutionary adaptations to a symbiotic lifestyle.</title>
        <authorList>
            <person name="Aranda M."/>
            <person name="Li Y."/>
            <person name="Liew Y.J."/>
            <person name="Baumgarten S."/>
            <person name="Simakov O."/>
            <person name="Wilson M."/>
            <person name="Piel J."/>
            <person name="Ashoor H."/>
            <person name="Bougouffa S."/>
            <person name="Bajic V.B."/>
            <person name="Ryu T."/>
            <person name="Ravasi T."/>
            <person name="Bayer T."/>
            <person name="Micklem G."/>
            <person name="Kim H."/>
            <person name="Bhak J."/>
            <person name="Lajeunesse T.C."/>
            <person name="Voolstra C.R."/>
        </authorList>
    </citation>
    <scope>NUCLEOTIDE SEQUENCE [LARGE SCALE GENOMIC DNA]</scope>
    <source>
        <strain evidence="2 3">CCMP2467</strain>
    </source>
</reference>
<comment type="caution">
    <text evidence="2">The sequence shown here is derived from an EMBL/GenBank/DDBJ whole genome shotgun (WGS) entry which is preliminary data.</text>
</comment>
<evidence type="ECO:0000313" key="2">
    <source>
        <dbReference type="EMBL" id="OLP77609.1"/>
    </source>
</evidence>
<gene>
    <name evidence="2" type="ORF">AK812_SmicGene42317</name>
</gene>
<proteinExistence type="predicted"/>
<dbReference type="Proteomes" id="UP000186817">
    <property type="component" value="Unassembled WGS sequence"/>
</dbReference>
<evidence type="ECO:0000313" key="3">
    <source>
        <dbReference type="Proteomes" id="UP000186817"/>
    </source>
</evidence>
<accession>A0A1Q9C3W7</accession>